<gene>
    <name evidence="1" type="ORF">H8R02_12620</name>
</gene>
<dbReference type="SUPFAM" id="SSF53795">
    <property type="entry name" value="PEP carboxykinase-like"/>
    <property type="match status" value="1"/>
</dbReference>
<dbReference type="EMBL" id="JACORU010000004">
    <property type="protein sequence ID" value="MBC5765303.1"/>
    <property type="molecule type" value="Genomic_DNA"/>
</dbReference>
<dbReference type="InterPro" id="IPR027417">
    <property type="entry name" value="P-loop_NTPase"/>
</dbReference>
<keyword evidence="2" id="KW-1185">Reference proteome</keyword>
<comment type="caution">
    <text evidence="1">The sequence shown here is derived from an EMBL/GenBank/DDBJ whole genome shotgun (WGS) entry which is preliminary data.</text>
</comment>
<dbReference type="AlphaFoldDB" id="A0A923M7K2"/>
<evidence type="ECO:0000313" key="2">
    <source>
        <dbReference type="Proteomes" id="UP000596827"/>
    </source>
</evidence>
<dbReference type="Proteomes" id="UP000596827">
    <property type="component" value="Unassembled WGS sequence"/>
</dbReference>
<accession>A0A923M7K2</accession>
<reference evidence="1" key="1">
    <citation type="submission" date="2020-08" db="EMBL/GenBank/DDBJ databases">
        <title>Ramlibacter sp. GTP1 16S ribosomal RNA gene genome sequencing and assembly.</title>
        <authorList>
            <person name="Kang M."/>
        </authorList>
    </citation>
    <scope>NUCLEOTIDE SEQUENCE</scope>
    <source>
        <strain evidence="1">GTP1</strain>
    </source>
</reference>
<dbReference type="RefSeq" id="WP_187081781.1">
    <property type="nucleotide sequence ID" value="NZ_JACORU010000004.1"/>
</dbReference>
<protein>
    <submittedName>
        <fullName evidence="1">Uncharacterized protein</fullName>
    </submittedName>
</protein>
<organism evidence="1 2">
    <name type="scientific">Ramlibacter albus</name>
    <dbReference type="NCBI Taxonomy" id="2079448"/>
    <lineage>
        <taxon>Bacteria</taxon>
        <taxon>Pseudomonadati</taxon>
        <taxon>Pseudomonadota</taxon>
        <taxon>Betaproteobacteria</taxon>
        <taxon>Burkholderiales</taxon>
        <taxon>Comamonadaceae</taxon>
        <taxon>Ramlibacter</taxon>
    </lineage>
</organism>
<dbReference type="Gene3D" id="3.40.50.300">
    <property type="entry name" value="P-loop containing nucleotide triphosphate hydrolases"/>
    <property type="match status" value="1"/>
</dbReference>
<proteinExistence type="predicted"/>
<sequence>MRLSTRHLVSWGGLGDGCADIWFEEKEPGDISTPGSEPLRVRKDSDGSAWPAIYRPAGGYLLQFPPYAEFTLDAAGRELTARRSPATPAGTVDYLLHSQVIPLALSMRGDIVLHGGAVEIDGFAVLLLGPSGRGKSTLTASFAAAGHPFLADDGVLVAFRAGGLAAVPGQPSIRVWGDSGRALMDGAQRAEGAAYTSKACFVADSKFRHAGRELPVGAIYFLSEPATAPVFERVPPGEAIYQLMSNSFLLDTSAPGLLQARFEFFARVARTVAIYRFGFPRRYEMLAQVRTQLAAHARGLQEKPRC</sequence>
<evidence type="ECO:0000313" key="1">
    <source>
        <dbReference type="EMBL" id="MBC5765303.1"/>
    </source>
</evidence>
<name>A0A923M7K2_9BURK</name>